<feature type="transmembrane region" description="Helical" evidence="2">
    <location>
        <begin position="252"/>
        <end position="271"/>
    </location>
</feature>
<dbReference type="RefSeq" id="WP_139444829.1">
    <property type="nucleotide sequence ID" value="NZ_SMDR01000001.1"/>
</dbReference>
<accession>A0A5C4RTB2</accession>
<protein>
    <submittedName>
        <fullName evidence="3">Uncharacterized protein</fullName>
    </submittedName>
</protein>
<keyword evidence="2" id="KW-0472">Membrane</keyword>
<feature type="transmembrane region" description="Helical" evidence="2">
    <location>
        <begin position="75"/>
        <end position="100"/>
    </location>
</feature>
<gene>
    <name evidence="3" type="ORF">E1B00_01120</name>
</gene>
<dbReference type="EMBL" id="SMDR01000001">
    <property type="protein sequence ID" value="TNJ34420.1"/>
    <property type="molecule type" value="Genomic_DNA"/>
</dbReference>
<evidence type="ECO:0000256" key="2">
    <source>
        <dbReference type="SAM" id="Phobius"/>
    </source>
</evidence>
<feature type="transmembrane region" description="Helical" evidence="2">
    <location>
        <begin position="46"/>
        <end position="69"/>
    </location>
</feature>
<feature type="compositionally biased region" description="Basic and acidic residues" evidence="1">
    <location>
        <begin position="409"/>
        <end position="427"/>
    </location>
</feature>
<proteinExistence type="predicted"/>
<organism evidence="3 4">
    <name type="scientific">Arenimonas terrae</name>
    <dbReference type="NCBI Taxonomy" id="2546226"/>
    <lineage>
        <taxon>Bacteria</taxon>
        <taxon>Pseudomonadati</taxon>
        <taxon>Pseudomonadota</taxon>
        <taxon>Gammaproteobacteria</taxon>
        <taxon>Lysobacterales</taxon>
        <taxon>Lysobacteraceae</taxon>
        <taxon>Arenimonas</taxon>
    </lineage>
</organism>
<comment type="caution">
    <text evidence="3">The sequence shown here is derived from an EMBL/GenBank/DDBJ whole genome shotgun (WGS) entry which is preliminary data.</text>
</comment>
<dbReference type="OrthoDB" id="1491387at2"/>
<keyword evidence="2" id="KW-1133">Transmembrane helix</keyword>
<sequence>MDQPDAAESPKTELPGRTTPTWEMELLVSGATVFGLMQLPAQADRLVFGFYNASNFAVAALAPSLWIYIKFSLLTLIATFVVHLCLRGYWVALVGLHSVYPQGFRWDRMKARLGPHYLETSRELAGDIRTLIERADNRASVVFGLGFGMAMLMLMPMVLVMGMMAFIWCYETLGGDGTDALKLSAAMAALLFIVFGVMVYWDRAKGDHYPAGSRAGRWIRGFFRFYARLGFDRANNPLITLYGSNEGNRRTAVILGVVMFCVMSIVIWQALGDRLGWDVGDFDGLPDDVQSATDTVLPQHYASQRGDTPRLAPLPHIPDPVVRGGYVRLFVPYIPARHNEAMRLRCPQALEATGDDAQRERLECLEAMHAVTLDGQPLDIHFDAAEDPATGQRGMLAMIPVHALERGRHELSLQRTPRSDRKADDPPPKPYVIPFWL</sequence>
<feature type="region of interest" description="Disordered" evidence="1">
    <location>
        <begin position="409"/>
        <end position="429"/>
    </location>
</feature>
<name>A0A5C4RTB2_9GAMM</name>
<dbReference type="AlphaFoldDB" id="A0A5C4RTB2"/>
<dbReference type="Proteomes" id="UP000305760">
    <property type="component" value="Unassembled WGS sequence"/>
</dbReference>
<keyword evidence="4" id="KW-1185">Reference proteome</keyword>
<reference evidence="3 4" key="1">
    <citation type="submission" date="2019-03" db="EMBL/GenBank/DDBJ databases">
        <title>Arenimonas daejeonensis sp. nov., isolated from compost.</title>
        <authorList>
            <person name="Jeon C.O."/>
        </authorList>
    </citation>
    <scope>NUCLEOTIDE SEQUENCE [LARGE SCALE GENOMIC DNA]</scope>
    <source>
        <strain evidence="3 4">R29</strain>
    </source>
</reference>
<feature type="transmembrane region" description="Helical" evidence="2">
    <location>
        <begin position="180"/>
        <end position="201"/>
    </location>
</feature>
<keyword evidence="2" id="KW-0812">Transmembrane</keyword>
<feature type="transmembrane region" description="Helical" evidence="2">
    <location>
        <begin position="141"/>
        <end position="168"/>
    </location>
</feature>
<evidence type="ECO:0000313" key="3">
    <source>
        <dbReference type="EMBL" id="TNJ34420.1"/>
    </source>
</evidence>
<evidence type="ECO:0000256" key="1">
    <source>
        <dbReference type="SAM" id="MobiDB-lite"/>
    </source>
</evidence>
<evidence type="ECO:0000313" key="4">
    <source>
        <dbReference type="Proteomes" id="UP000305760"/>
    </source>
</evidence>